<evidence type="ECO:0000256" key="2">
    <source>
        <dbReference type="ARBA" id="ARBA00022643"/>
    </source>
</evidence>
<feature type="compositionally biased region" description="Gly residues" evidence="5">
    <location>
        <begin position="223"/>
        <end position="233"/>
    </location>
</feature>
<sequence length="320" mass="32377">MSAQAGRGLPHLAAAIGGRGSGDPVAPADLAALAGLAERGMLDFVTLGDAFGDSLGDTFGGSGLGAGPGPGSGALSVLSVLAGLAPRTRRIGLVPTLTAAQADPLRLPETAAALDRVSGGRAGWVLEVPGGRPEAGPARLPRPPRGGPVAVVDVTDPHVRALAAAHADVALVGAATPESAEAVREELRERAAAHGRDPEALRVLAALAVDLGGGEGAARPDHGGGGPRGGRGQGRPLYRGGPVDLAELIGCWHRVGAVDGFHITPVEPHRDLERFVNGTVALLQHRGLFRTFYPGGTLREHLGLERHAAVVRHRVVGGSV</sequence>
<feature type="domain" description="Luciferase-like" evidence="6">
    <location>
        <begin position="21"/>
        <end position="126"/>
    </location>
</feature>
<keyword evidence="2" id="KW-0288">FMN</keyword>
<keyword evidence="1" id="KW-0285">Flavoprotein</keyword>
<dbReference type="Pfam" id="PF00296">
    <property type="entry name" value="Bac_luciferase"/>
    <property type="match status" value="2"/>
</dbReference>
<proteinExistence type="predicted"/>
<evidence type="ECO:0000256" key="3">
    <source>
        <dbReference type="ARBA" id="ARBA00023002"/>
    </source>
</evidence>
<dbReference type="Proteomes" id="UP000190539">
    <property type="component" value="Unassembled WGS sequence"/>
</dbReference>
<dbReference type="InterPro" id="IPR036661">
    <property type="entry name" value="Luciferase-like_sf"/>
</dbReference>
<reference evidence="7 8" key="1">
    <citation type="submission" date="2017-02" db="EMBL/GenBank/DDBJ databases">
        <title>Draft Genome Sequence of Streptomyces tsukubaensis F601, a Producer of the immunosuppressant tacrolimus FK506.</title>
        <authorList>
            <person name="Zong G."/>
            <person name="Zhong C."/>
            <person name="Fu J."/>
            <person name="Qin R."/>
            <person name="Cao G."/>
        </authorList>
    </citation>
    <scope>NUCLEOTIDE SEQUENCE [LARGE SCALE GENOMIC DNA]</scope>
    <source>
        <strain evidence="7 8">F601</strain>
    </source>
</reference>
<dbReference type="Gene3D" id="3.20.20.30">
    <property type="entry name" value="Luciferase-like domain"/>
    <property type="match status" value="2"/>
</dbReference>
<dbReference type="EMBL" id="MVFC01000002">
    <property type="protein sequence ID" value="OON82357.1"/>
    <property type="molecule type" value="Genomic_DNA"/>
</dbReference>
<accession>A0A1V4AFN1</accession>
<keyword evidence="8" id="KW-1185">Reference proteome</keyword>
<evidence type="ECO:0000256" key="4">
    <source>
        <dbReference type="ARBA" id="ARBA00023033"/>
    </source>
</evidence>
<feature type="region of interest" description="Disordered" evidence="5">
    <location>
        <begin position="214"/>
        <end position="235"/>
    </location>
</feature>
<keyword evidence="3" id="KW-0560">Oxidoreductase</keyword>
<dbReference type="AlphaFoldDB" id="A0A1V4AFN1"/>
<dbReference type="InterPro" id="IPR011251">
    <property type="entry name" value="Luciferase-like_dom"/>
</dbReference>
<gene>
    <name evidence="7" type="ORF">B1H18_04905</name>
</gene>
<keyword evidence="4" id="KW-0503">Monooxygenase</keyword>
<dbReference type="PANTHER" id="PTHR30011">
    <property type="entry name" value="ALKANESULFONATE MONOOXYGENASE-RELATED"/>
    <property type="match status" value="1"/>
</dbReference>
<feature type="domain" description="Luciferase-like" evidence="6">
    <location>
        <begin position="135"/>
        <end position="209"/>
    </location>
</feature>
<evidence type="ECO:0000256" key="1">
    <source>
        <dbReference type="ARBA" id="ARBA00022630"/>
    </source>
</evidence>
<evidence type="ECO:0000259" key="6">
    <source>
        <dbReference type="Pfam" id="PF00296"/>
    </source>
</evidence>
<dbReference type="STRING" id="83656.B1H18_04905"/>
<evidence type="ECO:0000313" key="7">
    <source>
        <dbReference type="EMBL" id="OON82357.1"/>
    </source>
</evidence>
<dbReference type="GO" id="GO:0016705">
    <property type="term" value="F:oxidoreductase activity, acting on paired donors, with incorporation or reduction of molecular oxygen"/>
    <property type="evidence" value="ECO:0007669"/>
    <property type="project" value="InterPro"/>
</dbReference>
<protein>
    <recommendedName>
        <fullName evidence="6">Luciferase-like domain-containing protein</fullName>
    </recommendedName>
</protein>
<evidence type="ECO:0000313" key="8">
    <source>
        <dbReference type="Proteomes" id="UP000190539"/>
    </source>
</evidence>
<evidence type="ECO:0000256" key="5">
    <source>
        <dbReference type="SAM" id="MobiDB-lite"/>
    </source>
</evidence>
<dbReference type="RefSeq" id="WP_077965093.1">
    <property type="nucleotide sequence ID" value="NZ_CP045178.1"/>
</dbReference>
<dbReference type="OrthoDB" id="3265338at2"/>
<organism evidence="7 8">
    <name type="scientific">Streptomyces tsukubensis</name>
    <dbReference type="NCBI Taxonomy" id="83656"/>
    <lineage>
        <taxon>Bacteria</taxon>
        <taxon>Bacillati</taxon>
        <taxon>Actinomycetota</taxon>
        <taxon>Actinomycetes</taxon>
        <taxon>Kitasatosporales</taxon>
        <taxon>Streptomycetaceae</taxon>
        <taxon>Streptomyces</taxon>
    </lineage>
</organism>
<name>A0A1V4AFN1_9ACTN</name>
<comment type="caution">
    <text evidence="7">The sequence shown here is derived from an EMBL/GenBank/DDBJ whole genome shotgun (WGS) entry which is preliminary data.</text>
</comment>
<dbReference type="InterPro" id="IPR051260">
    <property type="entry name" value="Diverse_substr_monoxygenases"/>
</dbReference>
<dbReference type="GO" id="GO:0004497">
    <property type="term" value="F:monooxygenase activity"/>
    <property type="evidence" value="ECO:0007669"/>
    <property type="project" value="UniProtKB-KW"/>
</dbReference>
<dbReference type="PANTHER" id="PTHR30011:SF16">
    <property type="entry name" value="C2H2 FINGER DOMAIN TRANSCRIPTION FACTOR (EUROFUNG)-RELATED"/>
    <property type="match status" value="1"/>
</dbReference>
<dbReference type="SUPFAM" id="SSF51679">
    <property type="entry name" value="Bacterial luciferase-like"/>
    <property type="match status" value="1"/>
</dbReference>